<reference evidence="3" key="1">
    <citation type="journal article" date="2019" name="bioRxiv">
        <title>The Genome of the Zebra Mussel, Dreissena polymorpha: A Resource for Invasive Species Research.</title>
        <authorList>
            <person name="McCartney M.A."/>
            <person name="Auch B."/>
            <person name="Kono T."/>
            <person name="Mallez S."/>
            <person name="Zhang Y."/>
            <person name="Obille A."/>
            <person name="Becker A."/>
            <person name="Abrahante J.E."/>
            <person name="Garbe J."/>
            <person name="Badalamenti J.P."/>
            <person name="Herman A."/>
            <person name="Mangelson H."/>
            <person name="Liachko I."/>
            <person name="Sullivan S."/>
            <person name="Sone E.D."/>
            <person name="Koren S."/>
            <person name="Silverstein K.A.T."/>
            <person name="Beckman K.B."/>
            <person name="Gohl D.M."/>
        </authorList>
    </citation>
    <scope>NUCLEOTIDE SEQUENCE</scope>
    <source>
        <strain evidence="3">Duluth1</strain>
        <tissue evidence="3">Whole animal</tissue>
    </source>
</reference>
<evidence type="ECO:0000256" key="1">
    <source>
        <dbReference type="SAM" id="Phobius"/>
    </source>
</evidence>
<keyword evidence="1" id="KW-0472">Membrane</keyword>
<proteinExistence type="predicted"/>
<evidence type="ECO:0000313" key="4">
    <source>
        <dbReference type="Proteomes" id="UP000828390"/>
    </source>
</evidence>
<feature type="transmembrane region" description="Helical" evidence="1">
    <location>
        <begin position="251"/>
        <end position="270"/>
    </location>
</feature>
<gene>
    <name evidence="3" type="ORF">DPMN_131769</name>
</gene>
<comment type="caution">
    <text evidence="3">The sequence shown here is derived from an EMBL/GenBank/DDBJ whole genome shotgun (WGS) entry which is preliminary data.</text>
</comment>
<keyword evidence="1" id="KW-1133">Transmembrane helix</keyword>
<organism evidence="3 4">
    <name type="scientific">Dreissena polymorpha</name>
    <name type="common">Zebra mussel</name>
    <name type="synonym">Mytilus polymorpha</name>
    <dbReference type="NCBI Taxonomy" id="45954"/>
    <lineage>
        <taxon>Eukaryota</taxon>
        <taxon>Metazoa</taxon>
        <taxon>Spiralia</taxon>
        <taxon>Lophotrochozoa</taxon>
        <taxon>Mollusca</taxon>
        <taxon>Bivalvia</taxon>
        <taxon>Autobranchia</taxon>
        <taxon>Heteroconchia</taxon>
        <taxon>Euheterodonta</taxon>
        <taxon>Imparidentia</taxon>
        <taxon>Neoheterodontei</taxon>
        <taxon>Myida</taxon>
        <taxon>Dreissenoidea</taxon>
        <taxon>Dreissenidae</taxon>
        <taxon>Dreissena</taxon>
    </lineage>
</organism>
<dbReference type="EMBL" id="JAIWYP010000006">
    <property type="protein sequence ID" value="KAH3803507.1"/>
    <property type="molecule type" value="Genomic_DNA"/>
</dbReference>
<keyword evidence="4" id="KW-1185">Reference proteome</keyword>
<feature type="chain" id="PRO_5038537234" evidence="2">
    <location>
        <begin position="20"/>
        <end position="322"/>
    </location>
</feature>
<sequence>MGPVLLYVLVLAMYHPAEIFLNQIRIAEYAISLLPSGSLIHIGFLGYEYVGLFDARKEEYENSSVPVLKLSNFESYAFYINASMATFNYKHNFNGPPGLSQIGLILGTESRVKGDLMGIKEFKKKTYVVVDTTSPTKSLAELATSPNHVFSPSTFDANRFSNLFYNDAQQVCDTDMYLPASGDGSCQLCMNACETMFALNCTTQDIQRQCKYNDNTRMIPDVSAKTSTPSYSEPIYVHDNRRLSRTITIELPIALLIIAVIVSLLLFYVVRPKVVRKWFQNVLALCFDCIASFLSPFSHKLFDDPSHVPLFDDFSDDEVAFA</sequence>
<keyword evidence="2" id="KW-0732">Signal</keyword>
<keyword evidence="1" id="KW-0812">Transmembrane</keyword>
<evidence type="ECO:0000256" key="2">
    <source>
        <dbReference type="SAM" id="SignalP"/>
    </source>
</evidence>
<dbReference type="AlphaFoldDB" id="A0A9D4FX26"/>
<protein>
    <submittedName>
        <fullName evidence="3">Uncharacterized protein</fullName>
    </submittedName>
</protein>
<reference evidence="3" key="2">
    <citation type="submission" date="2020-11" db="EMBL/GenBank/DDBJ databases">
        <authorList>
            <person name="McCartney M.A."/>
            <person name="Auch B."/>
            <person name="Kono T."/>
            <person name="Mallez S."/>
            <person name="Becker A."/>
            <person name="Gohl D.M."/>
            <person name="Silverstein K.A.T."/>
            <person name="Koren S."/>
            <person name="Bechman K.B."/>
            <person name="Herman A."/>
            <person name="Abrahante J.E."/>
            <person name="Garbe J."/>
        </authorList>
    </citation>
    <scope>NUCLEOTIDE SEQUENCE</scope>
    <source>
        <strain evidence="3">Duluth1</strain>
        <tissue evidence="3">Whole animal</tissue>
    </source>
</reference>
<name>A0A9D4FX26_DREPO</name>
<feature type="signal peptide" evidence="2">
    <location>
        <begin position="1"/>
        <end position="19"/>
    </location>
</feature>
<accession>A0A9D4FX26</accession>
<dbReference type="Proteomes" id="UP000828390">
    <property type="component" value="Unassembled WGS sequence"/>
</dbReference>
<evidence type="ECO:0000313" key="3">
    <source>
        <dbReference type="EMBL" id="KAH3803507.1"/>
    </source>
</evidence>